<keyword evidence="2" id="KW-1185">Reference proteome</keyword>
<protein>
    <submittedName>
        <fullName evidence="1">Uncharacterized protein</fullName>
    </submittedName>
</protein>
<proteinExistence type="predicted"/>
<dbReference type="Proteomes" id="UP001597024">
    <property type="component" value="Unassembled WGS sequence"/>
</dbReference>
<reference evidence="2" key="1">
    <citation type="journal article" date="2019" name="Int. J. Syst. Evol. Microbiol.">
        <title>The Global Catalogue of Microorganisms (GCM) 10K type strain sequencing project: providing services to taxonomists for standard genome sequencing and annotation.</title>
        <authorList>
            <consortium name="The Broad Institute Genomics Platform"/>
            <consortium name="The Broad Institute Genome Sequencing Center for Infectious Disease"/>
            <person name="Wu L."/>
            <person name="Ma J."/>
        </authorList>
    </citation>
    <scope>NUCLEOTIDE SEQUENCE [LARGE SCALE GENOMIC DNA]</scope>
    <source>
        <strain evidence="2">CCUG 62974</strain>
    </source>
</reference>
<accession>A0ABW3DS12</accession>
<feature type="non-terminal residue" evidence="1">
    <location>
        <position position="1"/>
    </location>
</feature>
<sequence>QAALLSDGAARYVDFELGGWPDLMTALAKQGPEGLIALVRQAEDADADGTQLPRTKRYDDATALLAVMG</sequence>
<comment type="caution">
    <text evidence="1">The sequence shown here is derived from an EMBL/GenBank/DDBJ whole genome shotgun (WGS) entry which is preliminary data.</text>
</comment>
<organism evidence="1 2">
    <name type="scientific">Streptosporangium algeriense</name>
    <dbReference type="NCBI Taxonomy" id="1682748"/>
    <lineage>
        <taxon>Bacteria</taxon>
        <taxon>Bacillati</taxon>
        <taxon>Actinomycetota</taxon>
        <taxon>Actinomycetes</taxon>
        <taxon>Streptosporangiales</taxon>
        <taxon>Streptosporangiaceae</taxon>
        <taxon>Streptosporangium</taxon>
    </lineage>
</organism>
<gene>
    <name evidence="1" type="ORF">ACFQ08_19030</name>
</gene>
<evidence type="ECO:0000313" key="1">
    <source>
        <dbReference type="EMBL" id="MFD0886646.1"/>
    </source>
</evidence>
<evidence type="ECO:0000313" key="2">
    <source>
        <dbReference type="Proteomes" id="UP001597024"/>
    </source>
</evidence>
<name>A0ABW3DS12_9ACTN</name>
<dbReference type="EMBL" id="JBHTHX010000671">
    <property type="protein sequence ID" value="MFD0886646.1"/>
    <property type="molecule type" value="Genomic_DNA"/>
</dbReference>